<keyword evidence="3 6" id="KW-0507">mRNA processing</keyword>
<dbReference type="Proteomes" id="UP000230066">
    <property type="component" value="Unassembled WGS sequence"/>
</dbReference>
<dbReference type="SUPFAM" id="SSF50182">
    <property type="entry name" value="Sm-like ribonucleoproteins"/>
    <property type="match status" value="1"/>
</dbReference>
<dbReference type="PANTHER" id="PTHR15588">
    <property type="entry name" value="LSM1"/>
    <property type="match status" value="1"/>
</dbReference>
<evidence type="ECO:0000256" key="5">
    <source>
        <dbReference type="ARBA" id="ARBA00023274"/>
    </source>
</evidence>
<dbReference type="InterPro" id="IPR001163">
    <property type="entry name" value="Sm_dom_euk/arc"/>
</dbReference>
<dbReference type="GO" id="GO:1990726">
    <property type="term" value="C:Lsm1-7-Pat1 complex"/>
    <property type="evidence" value="ECO:0007669"/>
    <property type="project" value="TreeGrafter"/>
</dbReference>
<dbReference type="CDD" id="cd01728">
    <property type="entry name" value="LSm1"/>
    <property type="match status" value="1"/>
</dbReference>
<comment type="subcellular location">
    <subcellularLocation>
        <location evidence="6">Cytoplasm</location>
    </subcellularLocation>
    <subcellularLocation>
        <location evidence="6">Cytoplasm</location>
        <location evidence="6">P-body</location>
    </subcellularLocation>
</comment>
<proteinExistence type="inferred from homology"/>
<dbReference type="EMBL" id="JXXN02007019">
    <property type="protein sequence ID" value="THD19218.1"/>
    <property type="molecule type" value="Genomic_DNA"/>
</dbReference>
<dbReference type="GO" id="GO:0003729">
    <property type="term" value="F:mRNA binding"/>
    <property type="evidence" value="ECO:0007669"/>
    <property type="project" value="TreeGrafter"/>
</dbReference>
<dbReference type="GO" id="GO:0000932">
    <property type="term" value="C:P-body"/>
    <property type="evidence" value="ECO:0007669"/>
    <property type="project" value="UniProtKB-SubCell"/>
</dbReference>
<dbReference type="GO" id="GO:0006397">
    <property type="term" value="P:mRNA processing"/>
    <property type="evidence" value="ECO:0007669"/>
    <property type="project" value="UniProtKB-UniRule"/>
</dbReference>
<comment type="subunit">
    <text evidence="6">LSm subunits form a heteromer with a donut shape.</text>
</comment>
<dbReference type="GO" id="GO:1990904">
    <property type="term" value="C:ribonucleoprotein complex"/>
    <property type="evidence" value="ECO:0007669"/>
    <property type="project" value="UniProtKB-KW"/>
</dbReference>
<reference evidence="8" key="1">
    <citation type="submission" date="2019-03" db="EMBL/GenBank/DDBJ databases">
        <title>Improved annotation for the trematode Fasciola hepatica.</title>
        <authorList>
            <person name="Choi Y.-J."/>
            <person name="Martin J."/>
            <person name="Mitreva M."/>
        </authorList>
    </citation>
    <scope>NUCLEOTIDE SEQUENCE [LARGE SCALE GENOMIC DNA]</scope>
</reference>
<evidence type="ECO:0000256" key="4">
    <source>
        <dbReference type="ARBA" id="ARBA00022884"/>
    </source>
</evidence>
<evidence type="ECO:0000256" key="2">
    <source>
        <dbReference type="ARBA" id="ARBA00022490"/>
    </source>
</evidence>
<dbReference type="InterPro" id="IPR044642">
    <property type="entry name" value="PTHR15588"/>
</dbReference>
<evidence type="ECO:0000256" key="1">
    <source>
        <dbReference type="ARBA" id="ARBA00006850"/>
    </source>
</evidence>
<evidence type="ECO:0000313" key="8">
    <source>
        <dbReference type="EMBL" id="THD19218.1"/>
    </source>
</evidence>
<dbReference type="InterPro" id="IPR047575">
    <property type="entry name" value="Sm"/>
</dbReference>
<feature type="domain" description="Sm" evidence="7">
    <location>
        <begin position="43"/>
        <end position="118"/>
    </location>
</feature>
<dbReference type="PANTHER" id="PTHR15588:SF8">
    <property type="entry name" value="U6 SNRNA-ASSOCIATED SM-LIKE PROTEIN LSM1"/>
    <property type="match status" value="1"/>
</dbReference>
<evidence type="ECO:0000259" key="7">
    <source>
        <dbReference type="PROSITE" id="PS52002"/>
    </source>
</evidence>
<sequence length="118" mass="13462">MSHISSNFHFFPFGLVDSLDLLSACLLFFISDFSESMLKRTYPGSASLFQDIGKKMIIYLRDNHIYIGYLRIIDQFGNIVIHQAVERVHVGKKFCDIHRGILIIRGENIILIGEVVSS</sequence>
<dbReference type="InterPro" id="IPR010920">
    <property type="entry name" value="LSM_dom_sf"/>
</dbReference>
<keyword evidence="9" id="KW-1185">Reference proteome</keyword>
<comment type="similarity">
    <text evidence="1 6">Belongs to the snRNP Sm proteins family.</text>
</comment>
<evidence type="ECO:0000313" key="9">
    <source>
        <dbReference type="Proteomes" id="UP000230066"/>
    </source>
</evidence>
<organism evidence="8 9">
    <name type="scientific">Fasciola hepatica</name>
    <name type="common">Liver fluke</name>
    <dbReference type="NCBI Taxonomy" id="6192"/>
    <lineage>
        <taxon>Eukaryota</taxon>
        <taxon>Metazoa</taxon>
        <taxon>Spiralia</taxon>
        <taxon>Lophotrochozoa</taxon>
        <taxon>Platyhelminthes</taxon>
        <taxon>Trematoda</taxon>
        <taxon>Digenea</taxon>
        <taxon>Plagiorchiida</taxon>
        <taxon>Echinostomata</taxon>
        <taxon>Echinostomatoidea</taxon>
        <taxon>Fasciolidae</taxon>
        <taxon>Fasciola</taxon>
    </lineage>
</organism>
<evidence type="ECO:0000256" key="3">
    <source>
        <dbReference type="ARBA" id="ARBA00022664"/>
    </source>
</evidence>
<accession>A0A4E0RB41</accession>
<keyword evidence="5 6" id="KW-0687">Ribonucleoprotein</keyword>
<name>A0A4E0RB41_FASHE</name>
<dbReference type="SMART" id="SM00651">
    <property type="entry name" value="Sm"/>
    <property type="match status" value="1"/>
</dbReference>
<comment type="function">
    <text evidence="6">Probably involved with other LSm subunits in the general process of degradation of mRNAs.</text>
</comment>
<protein>
    <recommendedName>
        <fullName evidence="6">U6 snRNA-associated Sm-like protein LSm1</fullName>
    </recommendedName>
</protein>
<dbReference type="GO" id="GO:0000290">
    <property type="term" value="P:deadenylation-dependent decapping of nuclear-transcribed mRNA"/>
    <property type="evidence" value="ECO:0007669"/>
    <property type="project" value="TreeGrafter"/>
</dbReference>
<evidence type="ECO:0000256" key="6">
    <source>
        <dbReference type="RuleBase" id="RU365047"/>
    </source>
</evidence>
<dbReference type="Gene3D" id="2.30.30.100">
    <property type="match status" value="1"/>
</dbReference>
<dbReference type="PROSITE" id="PS52002">
    <property type="entry name" value="SM"/>
    <property type="match status" value="1"/>
</dbReference>
<dbReference type="Pfam" id="PF01423">
    <property type="entry name" value="LSM"/>
    <property type="match status" value="1"/>
</dbReference>
<keyword evidence="4 6" id="KW-0694">RNA-binding</keyword>
<dbReference type="InterPro" id="IPR034104">
    <property type="entry name" value="Lsm1"/>
</dbReference>
<dbReference type="AlphaFoldDB" id="A0A4E0RB41"/>
<comment type="caution">
    <text evidence="8">The sequence shown here is derived from an EMBL/GenBank/DDBJ whole genome shotgun (WGS) entry which is preliminary data.</text>
</comment>
<keyword evidence="2 6" id="KW-0963">Cytoplasm</keyword>
<gene>
    <name evidence="6" type="primary">LSM1</name>
    <name evidence="8" type="ORF">D915_010113</name>
</gene>